<keyword evidence="2" id="KW-1185">Reference proteome</keyword>
<gene>
    <name evidence="1" type="ORF">PR048_029558</name>
</gene>
<dbReference type="EMBL" id="JARBHB010000013">
    <property type="protein sequence ID" value="KAJ8870535.1"/>
    <property type="molecule type" value="Genomic_DNA"/>
</dbReference>
<proteinExistence type="predicted"/>
<accession>A0ABQ9GDQ0</accession>
<name>A0ABQ9GDQ0_9NEOP</name>
<protein>
    <submittedName>
        <fullName evidence="1">Uncharacterized protein</fullName>
    </submittedName>
</protein>
<comment type="caution">
    <text evidence="1">The sequence shown here is derived from an EMBL/GenBank/DDBJ whole genome shotgun (WGS) entry which is preliminary data.</text>
</comment>
<feature type="non-terminal residue" evidence="1">
    <location>
        <position position="87"/>
    </location>
</feature>
<evidence type="ECO:0000313" key="2">
    <source>
        <dbReference type="Proteomes" id="UP001159363"/>
    </source>
</evidence>
<sequence>MTNSAPRAAHPSCAGEATCGNQLFRFQPLGTLLCRVQIPIDAALTVNPKLKLNPRNQDVVLHAITRIDLSRNSLTWVPAIIFQLHSL</sequence>
<dbReference type="Proteomes" id="UP001159363">
    <property type="component" value="Chromosome 12"/>
</dbReference>
<reference evidence="1 2" key="1">
    <citation type="submission" date="2023-02" db="EMBL/GenBank/DDBJ databases">
        <title>LHISI_Scaffold_Assembly.</title>
        <authorList>
            <person name="Stuart O.P."/>
            <person name="Cleave R."/>
            <person name="Magrath M.J.L."/>
            <person name="Mikheyev A.S."/>
        </authorList>
    </citation>
    <scope>NUCLEOTIDE SEQUENCE [LARGE SCALE GENOMIC DNA]</scope>
    <source>
        <strain evidence="1">Daus_M_001</strain>
        <tissue evidence="1">Leg muscle</tissue>
    </source>
</reference>
<organism evidence="1 2">
    <name type="scientific">Dryococelus australis</name>
    <dbReference type="NCBI Taxonomy" id="614101"/>
    <lineage>
        <taxon>Eukaryota</taxon>
        <taxon>Metazoa</taxon>
        <taxon>Ecdysozoa</taxon>
        <taxon>Arthropoda</taxon>
        <taxon>Hexapoda</taxon>
        <taxon>Insecta</taxon>
        <taxon>Pterygota</taxon>
        <taxon>Neoptera</taxon>
        <taxon>Polyneoptera</taxon>
        <taxon>Phasmatodea</taxon>
        <taxon>Verophasmatodea</taxon>
        <taxon>Anareolatae</taxon>
        <taxon>Phasmatidae</taxon>
        <taxon>Eurycanthinae</taxon>
        <taxon>Dryococelus</taxon>
    </lineage>
</organism>
<evidence type="ECO:0000313" key="1">
    <source>
        <dbReference type="EMBL" id="KAJ8870535.1"/>
    </source>
</evidence>